<feature type="domain" description="PTS EIIA type-2" evidence="6">
    <location>
        <begin position="3"/>
        <end position="148"/>
    </location>
</feature>
<dbReference type="Gene3D" id="3.40.930.10">
    <property type="entry name" value="Mannitol-specific EII, Chain A"/>
    <property type="match status" value="1"/>
</dbReference>
<keyword evidence="8" id="KW-1185">Reference proteome</keyword>
<evidence type="ECO:0000313" key="8">
    <source>
        <dbReference type="Proteomes" id="UP000673375"/>
    </source>
</evidence>
<evidence type="ECO:0000256" key="2">
    <source>
        <dbReference type="ARBA" id="ARBA00022553"/>
    </source>
</evidence>
<dbReference type="RefSeq" id="WP_209558530.1">
    <property type="nucleotide sequence ID" value="NZ_JAEDXU010000009.1"/>
</dbReference>
<dbReference type="PANTHER" id="PTHR47738:SF2">
    <property type="entry name" value="PTS SYSTEM FRUCTOSE-LIKE EIIA COMPONENT"/>
    <property type="match status" value="1"/>
</dbReference>
<dbReference type="InterPro" id="IPR004715">
    <property type="entry name" value="PTS_IIA_fruc"/>
</dbReference>
<dbReference type="InterPro" id="IPR002178">
    <property type="entry name" value="PTS_EIIA_type-2_dom"/>
</dbReference>
<evidence type="ECO:0000256" key="1">
    <source>
        <dbReference type="ARBA" id="ARBA00022448"/>
    </source>
</evidence>
<keyword evidence="2" id="KW-0597">Phosphoprotein</keyword>
<evidence type="ECO:0000256" key="4">
    <source>
        <dbReference type="ARBA" id="ARBA00022679"/>
    </source>
</evidence>
<dbReference type="SUPFAM" id="SSF55804">
    <property type="entry name" value="Phoshotransferase/anion transport protein"/>
    <property type="match status" value="1"/>
</dbReference>
<organism evidence="7 8">
    <name type="scientific">Enterococcus larvae</name>
    <dbReference type="NCBI Taxonomy" id="2794352"/>
    <lineage>
        <taxon>Bacteria</taxon>
        <taxon>Bacillati</taxon>
        <taxon>Bacillota</taxon>
        <taxon>Bacilli</taxon>
        <taxon>Lactobacillales</taxon>
        <taxon>Enterococcaceae</taxon>
        <taxon>Enterococcus</taxon>
    </lineage>
</organism>
<evidence type="ECO:0000259" key="6">
    <source>
        <dbReference type="PROSITE" id="PS51094"/>
    </source>
</evidence>
<evidence type="ECO:0000256" key="5">
    <source>
        <dbReference type="ARBA" id="ARBA00022683"/>
    </source>
</evidence>
<dbReference type="PROSITE" id="PS00372">
    <property type="entry name" value="PTS_EIIA_TYPE_2_HIS"/>
    <property type="match status" value="1"/>
</dbReference>
<accession>A0ABS4CP20</accession>
<keyword evidence="1" id="KW-0813">Transport</keyword>
<dbReference type="PROSITE" id="PS51094">
    <property type="entry name" value="PTS_EIIA_TYPE_2"/>
    <property type="match status" value="1"/>
</dbReference>
<name>A0ABS4CP20_9ENTE</name>
<sequence length="156" mass="17237">MTQVINTELVDLTVEGLSRDAVIQQLAERIEQDNRLESLDGYIDSVMERETLTSTGIGFGIAIPHGKSSHVKETTVAFGRLKNSVDWNSLDDQPVSIVFLLAVPEECKGDQHLRIIAGLSRKLIHDDFREKLATAVEEEEIVALISESLEAVVNPV</sequence>
<dbReference type="NCBIfam" id="TIGR00848">
    <property type="entry name" value="fruA"/>
    <property type="match status" value="1"/>
</dbReference>
<comment type="caution">
    <text evidence="7">The sequence shown here is derived from an EMBL/GenBank/DDBJ whole genome shotgun (WGS) entry which is preliminary data.</text>
</comment>
<protein>
    <submittedName>
        <fullName evidence="7">PTS sugar transporter subunit IIA</fullName>
    </submittedName>
</protein>
<keyword evidence="5" id="KW-0598">Phosphotransferase system</keyword>
<dbReference type="CDD" id="cd00211">
    <property type="entry name" value="PTS_IIA_fru"/>
    <property type="match status" value="1"/>
</dbReference>
<gene>
    <name evidence="7" type="ORF">I6N96_15795</name>
</gene>
<dbReference type="Proteomes" id="UP000673375">
    <property type="component" value="Unassembled WGS sequence"/>
</dbReference>
<dbReference type="InterPro" id="IPR016152">
    <property type="entry name" value="PTrfase/Anion_transptr"/>
</dbReference>
<proteinExistence type="predicted"/>
<reference evidence="7 8" key="1">
    <citation type="submission" date="2020-12" db="EMBL/GenBank/DDBJ databases">
        <title>Vagococcus allomyrinae sp. nov. and Enterococcus lavae sp. nov., isolated from the larvae of Allomyrina dichotoma.</title>
        <authorList>
            <person name="Lee S.D."/>
        </authorList>
    </citation>
    <scope>NUCLEOTIDE SEQUENCE [LARGE SCALE GENOMIC DNA]</scope>
    <source>
        <strain evidence="7 8">BWM-S5</strain>
    </source>
</reference>
<keyword evidence="3 7" id="KW-0762">Sugar transport</keyword>
<dbReference type="EMBL" id="JAEDXU010000009">
    <property type="protein sequence ID" value="MBP1047752.1"/>
    <property type="molecule type" value="Genomic_DNA"/>
</dbReference>
<dbReference type="Pfam" id="PF00359">
    <property type="entry name" value="PTS_EIIA_2"/>
    <property type="match status" value="1"/>
</dbReference>
<evidence type="ECO:0000313" key="7">
    <source>
        <dbReference type="EMBL" id="MBP1047752.1"/>
    </source>
</evidence>
<evidence type="ECO:0000256" key="3">
    <source>
        <dbReference type="ARBA" id="ARBA00022597"/>
    </source>
</evidence>
<keyword evidence="4" id="KW-0808">Transferase</keyword>
<dbReference type="PANTHER" id="PTHR47738">
    <property type="entry name" value="PTS SYSTEM FRUCTOSE-LIKE EIIA COMPONENT-RELATED"/>
    <property type="match status" value="1"/>
</dbReference>
<dbReference type="InterPro" id="IPR051541">
    <property type="entry name" value="PTS_SugarTrans_NitroReg"/>
</dbReference>